<dbReference type="Proteomes" id="UP000266673">
    <property type="component" value="Unassembled WGS sequence"/>
</dbReference>
<proteinExistence type="predicted"/>
<gene>
    <name evidence="1" type="ORF">C2G38_2028824</name>
</gene>
<accession>A0A397W007</accession>
<organism evidence="1 2">
    <name type="scientific">Gigaspora rosea</name>
    <dbReference type="NCBI Taxonomy" id="44941"/>
    <lineage>
        <taxon>Eukaryota</taxon>
        <taxon>Fungi</taxon>
        <taxon>Fungi incertae sedis</taxon>
        <taxon>Mucoromycota</taxon>
        <taxon>Glomeromycotina</taxon>
        <taxon>Glomeromycetes</taxon>
        <taxon>Diversisporales</taxon>
        <taxon>Gigasporaceae</taxon>
        <taxon>Gigaspora</taxon>
    </lineage>
</organism>
<dbReference type="OrthoDB" id="10418037at2759"/>
<comment type="caution">
    <text evidence="1">The sequence shown here is derived from an EMBL/GenBank/DDBJ whole genome shotgun (WGS) entry which is preliminary data.</text>
</comment>
<protein>
    <submittedName>
        <fullName evidence="1">Uncharacterized protein</fullName>
    </submittedName>
</protein>
<sequence>MQNFHNDNTDVSTSINVIGGNKTKYSEDNIKSWDESESTWKIIGYNEIYPLFELLEEDLQKKVLSALGHRILKDYLNKDKNIPVIVVHNIEKENSSSTTHCSIKLGWIIVGPLTNFDFKVQFPLVFKSMKQSMKHKTSLKGDHITVEINNYNPCILGICAVESNSQTGSTRTESTEITQFDLKYDPKETEIVVDTHFSTYKGSACLFVYNIKDIEKPVDETVLQNLALYTCVVDIDNHDKFDFGQENVIWKSSEQEKISFANFESIKSSKKVSDNDLILVSQQFKNCPACNHFGFVNVNSNNSEVKVIYKSLNSKLLSSAEDIAYLLISLVNNPKN</sequence>
<evidence type="ECO:0000313" key="2">
    <source>
        <dbReference type="Proteomes" id="UP000266673"/>
    </source>
</evidence>
<evidence type="ECO:0000313" key="1">
    <source>
        <dbReference type="EMBL" id="RIB28095.1"/>
    </source>
</evidence>
<keyword evidence="2" id="KW-1185">Reference proteome</keyword>
<dbReference type="AlphaFoldDB" id="A0A397W007"/>
<dbReference type="EMBL" id="QKWP01000077">
    <property type="protein sequence ID" value="RIB28095.1"/>
    <property type="molecule type" value="Genomic_DNA"/>
</dbReference>
<name>A0A397W007_9GLOM</name>
<reference evidence="1 2" key="1">
    <citation type="submission" date="2018-06" db="EMBL/GenBank/DDBJ databases">
        <title>Comparative genomics reveals the genomic features of Rhizophagus irregularis, R. cerebriforme, R. diaphanum and Gigaspora rosea, and their symbiotic lifestyle signature.</title>
        <authorList>
            <person name="Morin E."/>
            <person name="San Clemente H."/>
            <person name="Chen E.C.H."/>
            <person name="De La Providencia I."/>
            <person name="Hainaut M."/>
            <person name="Kuo A."/>
            <person name="Kohler A."/>
            <person name="Murat C."/>
            <person name="Tang N."/>
            <person name="Roy S."/>
            <person name="Loubradou J."/>
            <person name="Henrissat B."/>
            <person name="Grigoriev I.V."/>
            <person name="Corradi N."/>
            <person name="Roux C."/>
            <person name="Martin F.M."/>
        </authorList>
    </citation>
    <scope>NUCLEOTIDE SEQUENCE [LARGE SCALE GENOMIC DNA]</scope>
    <source>
        <strain evidence="1 2">DAOM 194757</strain>
    </source>
</reference>